<organism evidence="3 5">
    <name type="scientific">Neospora caninum (strain Liverpool)</name>
    <dbReference type="NCBI Taxonomy" id="572307"/>
    <lineage>
        <taxon>Eukaryota</taxon>
        <taxon>Sar</taxon>
        <taxon>Alveolata</taxon>
        <taxon>Apicomplexa</taxon>
        <taxon>Conoidasida</taxon>
        <taxon>Coccidia</taxon>
        <taxon>Eucoccidiorida</taxon>
        <taxon>Eimeriorina</taxon>
        <taxon>Sarcocystidae</taxon>
        <taxon>Neospora</taxon>
    </lineage>
</organism>
<dbReference type="PROSITE" id="PS50191">
    <property type="entry name" value="CRAL_TRIO"/>
    <property type="match status" value="1"/>
</dbReference>
<dbReference type="InParanoid" id="F0V9M1"/>
<dbReference type="OrthoDB" id="329445at2759"/>
<reference evidence="5" key="3">
    <citation type="journal article" date="2012" name="PLoS Pathog.">
        <title>Comparative genomics of the apicomplexan parasites Toxoplasma gondii and Neospora caninum: Coccidia differing in host range and transmission strategy.</title>
        <authorList>
            <person name="Reid A.J."/>
            <person name="Vermont S.J."/>
            <person name="Cotton J.A."/>
            <person name="Harris D."/>
            <person name="Hill-Cawthorne G.A."/>
            <person name="Konen-Waisman S."/>
            <person name="Latham S.M."/>
            <person name="Mourier T."/>
            <person name="Norton R."/>
            <person name="Quail M.A."/>
            <person name="Sanders M."/>
            <person name="Shanmugam D."/>
            <person name="Sohal A."/>
            <person name="Wasmuth J.D."/>
            <person name="Brunk B."/>
            <person name="Grigg M.E."/>
            <person name="Howard J.C."/>
            <person name="Parkinson J."/>
            <person name="Roos D.S."/>
            <person name="Trees A.J."/>
            <person name="Berriman M."/>
            <person name="Pain A."/>
            <person name="Wastling J.M."/>
        </authorList>
    </citation>
    <scope>NUCLEOTIDE SEQUENCE [LARGE SCALE GENOMIC DNA]</scope>
    <source>
        <strain evidence="5">Liverpool</strain>
    </source>
</reference>
<reference evidence="4" key="4">
    <citation type="journal article" date="2015" name="PLoS ONE">
        <title>Comprehensive Evaluation of Toxoplasma gondii VEG and Neospora caninum LIV Genomes with Tachyzoite Stage Transcriptome and Proteome Defines Novel Transcript Features.</title>
        <authorList>
            <person name="Ramaprasad A."/>
            <person name="Mourier T."/>
            <person name="Naeem R."/>
            <person name="Malas T.B."/>
            <person name="Moussa E."/>
            <person name="Panigrahi A."/>
            <person name="Vermont S.J."/>
            <person name="Otto T.D."/>
            <person name="Wastling J."/>
            <person name="Pain A."/>
        </authorList>
    </citation>
    <scope>NUCLEOTIDE SEQUENCE</scope>
    <source>
        <strain evidence="4">Liverpool</strain>
    </source>
</reference>
<name>F0V9M1_NEOCL</name>
<dbReference type="EMBL" id="FR823383">
    <property type="protein sequence ID" value="CBZ50447.1"/>
    <property type="molecule type" value="Genomic_DNA"/>
</dbReference>
<dbReference type="VEuPathDB" id="ToxoDB:NCLIV_009160"/>
<dbReference type="RefSeq" id="XP_003880480.1">
    <property type="nucleotide sequence ID" value="XM_003880431.1"/>
</dbReference>
<reference evidence="3" key="2">
    <citation type="submission" date="2011-03" db="EMBL/GenBank/DDBJ databases">
        <title>Comparative genomics and transcriptomics of Neospora caninum and Toxoplasma gondii.</title>
        <authorList>
            <person name="Reid A.J."/>
            <person name="Sohal A."/>
            <person name="Harris D."/>
            <person name="Quail M."/>
            <person name="Sanders M."/>
            <person name="Berriman M."/>
            <person name="Wastling J.M."/>
            <person name="Pain A."/>
        </authorList>
    </citation>
    <scope>NUCLEOTIDE SEQUENCE</scope>
    <source>
        <strain evidence="3">Liverpool</strain>
    </source>
</reference>
<dbReference type="InterPro" id="IPR001251">
    <property type="entry name" value="CRAL-TRIO_dom"/>
</dbReference>
<reference evidence="3" key="1">
    <citation type="submission" date="2011-02" db="EMBL/GenBank/DDBJ databases">
        <authorList>
            <person name="Aslett M."/>
        </authorList>
    </citation>
    <scope>NUCLEOTIDE SEQUENCE</scope>
    <source>
        <strain evidence="3">Liverpool</strain>
    </source>
</reference>
<dbReference type="InterPro" id="IPR036865">
    <property type="entry name" value="CRAL-TRIO_dom_sf"/>
</dbReference>
<dbReference type="AlphaFoldDB" id="F0V9M1"/>
<feature type="chain" id="PRO_5007654914" description="CRAL-TRIO domain-containing protein" evidence="1">
    <location>
        <begin position="29"/>
        <end position="300"/>
    </location>
</feature>
<evidence type="ECO:0000313" key="5">
    <source>
        <dbReference type="Proteomes" id="UP000007494"/>
    </source>
</evidence>
<dbReference type="Proteomes" id="UP000007494">
    <property type="component" value="Chromosome III"/>
</dbReference>
<evidence type="ECO:0000256" key="1">
    <source>
        <dbReference type="SAM" id="SignalP"/>
    </source>
</evidence>
<protein>
    <recommendedName>
        <fullName evidence="2">CRAL-TRIO domain-containing protein</fullName>
    </recommendedName>
</protein>
<dbReference type="SUPFAM" id="SSF52087">
    <property type="entry name" value="CRAL/TRIO domain"/>
    <property type="match status" value="1"/>
</dbReference>
<keyword evidence="1" id="KW-0732">Signal</keyword>
<evidence type="ECO:0000259" key="2">
    <source>
        <dbReference type="PROSITE" id="PS50191"/>
    </source>
</evidence>
<accession>F0V9M1</accession>
<keyword evidence="5" id="KW-1185">Reference proteome</keyword>
<dbReference type="Pfam" id="PF00650">
    <property type="entry name" value="CRAL_TRIO"/>
    <property type="match status" value="1"/>
</dbReference>
<feature type="domain" description="CRAL-TRIO" evidence="2">
    <location>
        <begin position="99"/>
        <end position="269"/>
    </location>
</feature>
<gene>
    <name evidence="4" type="ORF">BN1204_009160</name>
    <name evidence="3" type="ORF">NCLIV_009160</name>
</gene>
<feature type="signal peptide" evidence="1">
    <location>
        <begin position="1"/>
        <end position="28"/>
    </location>
</feature>
<evidence type="ECO:0000313" key="3">
    <source>
        <dbReference type="EMBL" id="CBZ50447.1"/>
    </source>
</evidence>
<dbReference type="eggNOG" id="ENOG502QZ1W">
    <property type="taxonomic scope" value="Eukaryota"/>
</dbReference>
<dbReference type="OMA" id="FIQLDKM"/>
<dbReference type="GeneID" id="13441473"/>
<dbReference type="Gene3D" id="3.40.525.10">
    <property type="entry name" value="CRAL-TRIO lipid binding domain"/>
    <property type="match status" value="1"/>
</dbReference>
<dbReference type="EMBL" id="LN714477">
    <property type="protein sequence ID" value="CEL65056.1"/>
    <property type="molecule type" value="Genomic_DNA"/>
</dbReference>
<sequence>MTRQTPRLRLRLLLTALAVFSICAGSAAETAAANGEQSAQEAFGTVEPSQATAESWAVAFGPRGTAKMQRDLRYSLPPRPDLSSVNREVYKIAKNPPHDFWKLASAVPFTFYLPDKDGSYVVFIQLDKMNLDVIKAVPSGQIVDFIKYMGCLFFGTLDGRRDARIKIVMDCGSMNLTSLMWYGGLGTVRAIAHGIDDLKSLLGERTSHFVIINSSSIVQTVVEPLKRFSPTSMTVLALGGPEEYVPHLQELIGTDSLPKLYGGTATVPIGQSPMALAVEQQIRSFIAAKESRRKARNKSQ</sequence>
<proteinExistence type="predicted"/>
<evidence type="ECO:0000313" key="4">
    <source>
        <dbReference type="EMBL" id="CEL65056.1"/>
    </source>
</evidence>